<dbReference type="PANTHER" id="PTHR12373">
    <property type="entry name" value="ENHANCER OF RUDIMENTARY ERH"/>
    <property type="match status" value="1"/>
</dbReference>
<dbReference type="Gene3D" id="3.30.2260.10">
    <property type="entry name" value="Enhancer of rudimentary"/>
    <property type="match status" value="1"/>
</dbReference>
<evidence type="ECO:0008006" key="3">
    <source>
        <dbReference type="Google" id="ProtNLM"/>
    </source>
</evidence>
<dbReference type="PANTHER" id="PTHR12373:SF0">
    <property type="entry name" value="ENHANCER OF RUDIMENTARY HOMOLOG"/>
    <property type="match status" value="1"/>
</dbReference>
<dbReference type="AlphaFoldDB" id="A0A7S1ET64"/>
<gene>
    <name evidence="2" type="ORF">TOLI1172_LOCUS6370</name>
</gene>
<proteinExistence type="inferred from homology"/>
<comment type="similarity">
    <text evidence="1">Belongs to the E(R) family.</text>
</comment>
<organism evidence="2">
    <name type="scientific">Timspurckia oligopyrenoides</name>
    <dbReference type="NCBI Taxonomy" id="708627"/>
    <lineage>
        <taxon>Eukaryota</taxon>
        <taxon>Rhodophyta</taxon>
        <taxon>Bangiophyceae</taxon>
        <taxon>Porphyridiales</taxon>
        <taxon>Porphyridiaceae</taxon>
        <taxon>Timspurckia</taxon>
    </lineage>
</organism>
<accession>A0A7S1ET64</accession>
<dbReference type="SUPFAM" id="SSF143875">
    <property type="entry name" value="ERH-like"/>
    <property type="match status" value="1"/>
</dbReference>
<evidence type="ECO:0000313" key="2">
    <source>
        <dbReference type="EMBL" id="CAD8821974.1"/>
    </source>
</evidence>
<evidence type="ECO:0000256" key="1">
    <source>
        <dbReference type="ARBA" id="ARBA00007491"/>
    </source>
</evidence>
<reference evidence="2" key="1">
    <citation type="submission" date="2021-01" db="EMBL/GenBank/DDBJ databases">
        <authorList>
            <person name="Corre E."/>
            <person name="Pelletier E."/>
            <person name="Niang G."/>
            <person name="Scheremetjew M."/>
            <person name="Finn R."/>
            <person name="Kale V."/>
            <person name="Holt S."/>
            <person name="Cochrane G."/>
            <person name="Meng A."/>
            <person name="Brown T."/>
            <person name="Cohen L."/>
        </authorList>
    </citation>
    <scope>NUCLEOTIDE SEQUENCE</scope>
    <source>
        <strain evidence="2">CCMP3278</strain>
    </source>
</reference>
<dbReference type="EMBL" id="HBFP01008875">
    <property type="protein sequence ID" value="CAD8821974.1"/>
    <property type="molecule type" value="Transcribed_RNA"/>
</dbReference>
<dbReference type="InterPro" id="IPR000781">
    <property type="entry name" value="ERH"/>
</dbReference>
<sequence>MNGHTILLMKMDLHPGRIESRVYFEYASLNELVEGLCSIYESSRQSHKKTRLNYSLGELIRYFESIPEVGVLVYNSRTKSYDPHNKAWILDFVQRSLVNKVNIK</sequence>
<dbReference type="InterPro" id="IPR035912">
    <property type="entry name" value="EHR_sf"/>
</dbReference>
<protein>
    <recommendedName>
        <fullName evidence="3">Enhancer of rudimentary homolog</fullName>
    </recommendedName>
</protein>
<dbReference type="Pfam" id="PF01133">
    <property type="entry name" value="ER"/>
    <property type="match status" value="1"/>
</dbReference>
<name>A0A7S1ET64_9RHOD</name>